<evidence type="ECO:0000313" key="2">
    <source>
        <dbReference type="EMBL" id="KAG5590411.1"/>
    </source>
</evidence>
<dbReference type="Proteomes" id="UP000824120">
    <property type="component" value="Chromosome 8"/>
</dbReference>
<evidence type="ECO:0000313" key="3">
    <source>
        <dbReference type="Proteomes" id="UP000824120"/>
    </source>
</evidence>
<dbReference type="GO" id="GO:0010073">
    <property type="term" value="P:meristem maintenance"/>
    <property type="evidence" value="ECO:0007669"/>
    <property type="project" value="InterPro"/>
</dbReference>
<name>A0A9J5XQ61_SOLCO</name>
<gene>
    <name evidence="2" type="ORF">H5410_040925</name>
</gene>
<reference evidence="2 3" key="1">
    <citation type="submission" date="2020-09" db="EMBL/GenBank/DDBJ databases">
        <title>De no assembly of potato wild relative species, Solanum commersonii.</title>
        <authorList>
            <person name="Cho K."/>
        </authorList>
    </citation>
    <scope>NUCLEOTIDE SEQUENCE [LARGE SCALE GENOMIC DNA]</scope>
    <source>
        <strain evidence="2">LZ3.2</strain>
        <tissue evidence="2">Leaf</tissue>
    </source>
</reference>
<dbReference type="PANTHER" id="PTHR46033:SF67">
    <property type="entry name" value="AMINOTRANSFERASE-LIKE, PLANT MOBILE DOMAIN FAMILY PROTEIN"/>
    <property type="match status" value="1"/>
</dbReference>
<feature type="domain" description="Aminotransferase-like plant mobile" evidence="1">
    <location>
        <begin position="64"/>
        <end position="131"/>
    </location>
</feature>
<dbReference type="OrthoDB" id="1223573at2759"/>
<dbReference type="AlphaFoldDB" id="A0A9J5XQ61"/>
<dbReference type="EMBL" id="JACXVP010000008">
    <property type="protein sequence ID" value="KAG5590411.1"/>
    <property type="molecule type" value="Genomic_DNA"/>
</dbReference>
<protein>
    <recommendedName>
        <fullName evidence="1">Aminotransferase-like plant mobile domain-containing protein</fullName>
    </recommendedName>
</protein>
<dbReference type="InterPro" id="IPR044824">
    <property type="entry name" value="MAIN-like"/>
</dbReference>
<accession>A0A9J5XQ61</accession>
<sequence>MMAIHHRVWKAARVYRAFKSSVYRVQTDQNLNFGLAENFMFPWGEATISLEGIMILGGFSGAPVFSIAVSIDRGMRLALAPTAMIMTSSEVPRKNGDKFDNHKLSLFSPLFFVQVWAWERMVSLQPEHAQNYNIVSGPYALVVEGQLIPKFYKENEEWTIVGGKNLDLEMKSFIRCLRASEPFGYDQDFLKWIPRSPSSPKHDGYNYNKPIDSNLGLDYPSRLFESDVITQYLKWWRNETNRDVCDVLPDLLTECQVETYPEVPPGFSPHSKQNHIAK</sequence>
<evidence type="ECO:0000259" key="1">
    <source>
        <dbReference type="Pfam" id="PF10536"/>
    </source>
</evidence>
<organism evidence="2 3">
    <name type="scientific">Solanum commersonii</name>
    <name type="common">Commerson's wild potato</name>
    <name type="synonym">Commerson's nightshade</name>
    <dbReference type="NCBI Taxonomy" id="4109"/>
    <lineage>
        <taxon>Eukaryota</taxon>
        <taxon>Viridiplantae</taxon>
        <taxon>Streptophyta</taxon>
        <taxon>Embryophyta</taxon>
        <taxon>Tracheophyta</taxon>
        <taxon>Spermatophyta</taxon>
        <taxon>Magnoliopsida</taxon>
        <taxon>eudicotyledons</taxon>
        <taxon>Gunneridae</taxon>
        <taxon>Pentapetalae</taxon>
        <taxon>asterids</taxon>
        <taxon>lamiids</taxon>
        <taxon>Solanales</taxon>
        <taxon>Solanaceae</taxon>
        <taxon>Solanoideae</taxon>
        <taxon>Solaneae</taxon>
        <taxon>Solanum</taxon>
    </lineage>
</organism>
<dbReference type="InterPro" id="IPR019557">
    <property type="entry name" value="AminoTfrase-like_pln_mobile"/>
</dbReference>
<dbReference type="PANTHER" id="PTHR46033">
    <property type="entry name" value="PROTEIN MAIN-LIKE 2"/>
    <property type="match status" value="1"/>
</dbReference>
<proteinExistence type="predicted"/>
<comment type="caution">
    <text evidence="2">The sequence shown here is derived from an EMBL/GenBank/DDBJ whole genome shotgun (WGS) entry which is preliminary data.</text>
</comment>
<keyword evidence="3" id="KW-1185">Reference proteome</keyword>
<dbReference type="Pfam" id="PF10536">
    <property type="entry name" value="PMD"/>
    <property type="match status" value="1"/>
</dbReference>